<name>A0A6A6Q148_9PEZI</name>
<protein>
    <submittedName>
        <fullName evidence="1">X-Pro dipeptidyl-peptidase</fullName>
    </submittedName>
</protein>
<dbReference type="OrthoDB" id="5959877at2759"/>
<dbReference type="Proteomes" id="UP000799767">
    <property type="component" value="Unassembled WGS sequence"/>
</dbReference>
<gene>
    <name evidence="1" type="ORF">BDY17DRAFT_320846</name>
</gene>
<organism evidence="1 2">
    <name type="scientific">Neohortaea acidophila</name>
    <dbReference type="NCBI Taxonomy" id="245834"/>
    <lineage>
        <taxon>Eukaryota</taxon>
        <taxon>Fungi</taxon>
        <taxon>Dikarya</taxon>
        <taxon>Ascomycota</taxon>
        <taxon>Pezizomycotina</taxon>
        <taxon>Dothideomycetes</taxon>
        <taxon>Dothideomycetidae</taxon>
        <taxon>Mycosphaerellales</taxon>
        <taxon>Teratosphaeriaceae</taxon>
        <taxon>Neohortaea</taxon>
    </lineage>
</organism>
<dbReference type="InterPro" id="IPR010281">
    <property type="entry name" value="DUF885"/>
</dbReference>
<dbReference type="SUPFAM" id="SSF55486">
    <property type="entry name" value="Metalloproteases ('zincins'), catalytic domain"/>
    <property type="match status" value="1"/>
</dbReference>
<dbReference type="RefSeq" id="XP_033592581.1">
    <property type="nucleotide sequence ID" value="XM_033736512.1"/>
</dbReference>
<dbReference type="EMBL" id="MU001632">
    <property type="protein sequence ID" value="KAF2486012.1"/>
    <property type="molecule type" value="Genomic_DNA"/>
</dbReference>
<keyword evidence="2" id="KW-1185">Reference proteome</keyword>
<dbReference type="AlphaFoldDB" id="A0A6A6Q148"/>
<proteinExistence type="predicted"/>
<dbReference type="GeneID" id="54477514"/>
<evidence type="ECO:0000313" key="1">
    <source>
        <dbReference type="EMBL" id="KAF2486012.1"/>
    </source>
</evidence>
<evidence type="ECO:0000313" key="2">
    <source>
        <dbReference type="Proteomes" id="UP000799767"/>
    </source>
</evidence>
<reference evidence="1" key="1">
    <citation type="journal article" date="2020" name="Stud. Mycol.">
        <title>101 Dothideomycetes genomes: a test case for predicting lifestyles and emergence of pathogens.</title>
        <authorList>
            <person name="Haridas S."/>
            <person name="Albert R."/>
            <person name="Binder M."/>
            <person name="Bloem J."/>
            <person name="Labutti K."/>
            <person name="Salamov A."/>
            <person name="Andreopoulos B."/>
            <person name="Baker S."/>
            <person name="Barry K."/>
            <person name="Bills G."/>
            <person name="Bluhm B."/>
            <person name="Cannon C."/>
            <person name="Castanera R."/>
            <person name="Culley D."/>
            <person name="Daum C."/>
            <person name="Ezra D."/>
            <person name="Gonzalez J."/>
            <person name="Henrissat B."/>
            <person name="Kuo A."/>
            <person name="Liang C."/>
            <person name="Lipzen A."/>
            <person name="Lutzoni F."/>
            <person name="Magnuson J."/>
            <person name="Mondo S."/>
            <person name="Nolan M."/>
            <person name="Ohm R."/>
            <person name="Pangilinan J."/>
            <person name="Park H.-J."/>
            <person name="Ramirez L."/>
            <person name="Alfaro M."/>
            <person name="Sun H."/>
            <person name="Tritt A."/>
            <person name="Yoshinaga Y."/>
            <person name="Zwiers L.-H."/>
            <person name="Turgeon B."/>
            <person name="Goodwin S."/>
            <person name="Spatafora J."/>
            <person name="Crous P."/>
            <person name="Grigoriev I."/>
        </authorList>
    </citation>
    <scope>NUCLEOTIDE SEQUENCE</scope>
    <source>
        <strain evidence="1">CBS 113389</strain>
    </source>
</reference>
<dbReference type="PANTHER" id="PTHR33361:SF2">
    <property type="entry name" value="DUF885 DOMAIN-CONTAINING PROTEIN"/>
    <property type="match status" value="1"/>
</dbReference>
<sequence length="572" mass="66598">MVLNRPHGLMAVKSLPSPAQQFIQDVSADLRDLTEFYSISFSPTSLTRKLDYIKDRRAELDKIDFDQLDQEGQIDWLLIRGFLKRQGRQLHAASEKVKELHHLLDSWAPSLIQICEDRQRVLPVDGQTVAGQLSRAQVEIRSLCESIKAGKTTAKTTKEKLAAERAAQAVTELQHHMQEWFEFYNGYDPLLSWWIAEPWKELPTCMSAYADLIREKLVGIEDKDEIIGQPVGRQALLDELEAEVIAYTPEELIEIAEREYAWCEKEMIRASEKLGFKDWHDGLEHVKTTYVAPGEQPLMIRALAEEAMAYVKKHDMITTPTIANECWRTTMMSPARQKVNPFFLGGERIIVSYPKTEQSHEDKLMSMRGNNPAFSRSTVFHELIPGHHLQFYYLDRWRPYRTLFMTPFWTEGWAFYWEFILWDRGFPGQVSQKYATNEAENRIGMLFWRMHRCARIVFSLKFHLGEMTPRECVDYLVQKVGHERATAEGEVRRSFNGEYSPLYQAGYMLGALQLYQLRKELVGTSGAGWSEKAFHDRVMREGVMPIELLRALLSGERLKRQRSPCWRFYQPR</sequence>
<dbReference type="Pfam" id="PF05960">
    <property type="entry name" value="DUF885"/>
    <property type="match status" value="1"/>
</dbReference>
<accession>A0A6A6Q148</accession>
<dbReference type="PANTHER" id="PTHR33361">
    <property type="entry name" value="GLR0591 PROTEIN"/>
    <property type="match status" value="1"/>
</dbReference>